<dbReference type="InterPro" id="IPR036163">
    <property type="entry name" value="HMA_dom_sf"/>
</dbReference>
<dbReference type="EMBL" id="BJFL01000027">
    <property type="protein sequence ID" value="GDY32647.1"/>
    <property type="molecule type" value="Genomic_DNA"/>
</dbReference>
<dbReference type="InterPro" id="IPR006121">
    <property type="entry name" value="HMA_dom"/>
</dbReference>
<keyword evidence="4" id="KW-1185">Reference proteome</keyword>
<evidence type="ECO:0000256" key="1">
    <source>
        <dbReference type="ARBA" id="ARBA00022723"/>
    </source>
</evidence>
<reference evidence="4" key="1">
    <citation type="submission" date="2019-04" db="EMBL/GenBank/DDBJ databases">
        <title>Draft genome sequence of Pseudonocardiaceae bacterium SL3-2-4.</title>
        <authorList>
            <person name="Ningsih F."/>
            <person name="Yokota A."/>
            <person name="Sakai Y."/>
            <person name="Nanatani K."/>
            <person name="Yabe S."/>
            <person name="Oetari A."/>
            <person name="Sjamsuridzal W."/>
        </authorList>
    </citation>
    <scope>NUCLEOTIDE SEQUENCE [LARGE SCALE GENOMIC DNA]</scope>
    <source>
        <strain evidence="4">SL3-2-4</strain>
    </source>
</reference>
<dbReference type="PROSITE" id="PS50846">
    <property type="entry name" value="HMA_2"/>
    <property type="match status" value="1"/>
</dbReference>
<accession>A0A4D4JFG9</accession>
<dbReference type="Gene3D" id="3.30.70.100">
    <property type="match status" value="1"/>
</dbReference>
<proteinExistence type="predicted"/>
<feature type="domain" description="HMA" evidence="2">
    <location>
        <begin position="3"/>
        <end position="68"/>
    </location>
</feature>
<dbReference type="GO" id="GO:0046872">
    <property type="term" value="F:metal ion binding"/>
    <property type="evidence" value="ECO:0007669"/>
    <property type="project" value="UniProtKB-KW"/>
</dbReference>
<dbReference type="RefSeq" id="WP_137815658.1">
    <property type="nucleotide sequence ID" value="NZ_BJFL01000027.1"/>
</dbReference>
<gene>
    <name evidence="3" type="ORF">GTS_42800</name>
</gene>
<organism evidence="3 4">
    <name type="scientific">Gandjariella thermophila</name>
    <dbReference type="NCBI Taxonomy" id="1931992"/>
    <lineage>
        <taxon>Bacteria</taxon>
        <taxon>Bacillati</taxon>
        <taxon>Actinomycetota</taxon>
        <taxon>Actinomycetes</taxon>
        <taxon>Pseudonocardiales</taxon>
        <taxon>Pseudonocardiaceae</taxon>
        <taxon>Gandjariella</taxon>
    </lineage>
</organism>
<protein>
    <submittedName>
        <fullName evidence="3">Metal-binding protein</fullName>
    </submittedName>
</protein>
<dbReference type="PROSITE" id="PS01047">
    <property type="entry name" value="HMA_1"/>
    <property type="match status" value="1"/>
</dbReference>
<name>A0A4D4JFG9_9PSEU</name>
<dbReference type="OrthoDB" id="9813965at2"/>
<dbReference type="Pfam" id="PF00403">
    <property type="entry name" value="HMA"/>
    <property type="match status" value="1"/>
</dbReference>
<dbReference type="Proteomes" id="UP000298860">
    <property type="component" value="Unassembled WGS sequence"/>
</dbReference>
<dbReference type="CDD" id="cd00371">
    <property type="entry name" value="HMA"/>
    <property type="match status" value="1"/>
</dbReference>
<evidence type="ECO:0000313" key="3">
    <source>
        <dbReference type="EMBL" id="GDY32647.1"/>
    </source>
</evidence>
<sequence>MTTRSVYTVRGMSCGHCATLVSEELGALGGVLKVEVDVATGRVMVTSADPLPADRIGAAVGRLGYELVR</sequence>
<comment type="caution">
    <text evidence="3">The sequence shown here is derived from an EMBL/GenBank/DDBJ whole genome shotgun (WGS) entry which is preliminary data.</text>
</comment>
<dbReference type="SUPFAM" id="SSF55008">
    <property type="entry name" value="HMA, heavy metal-associated domain"/>
    <property type="match status" value="1"/>
</dbReference>
<evidence type="ECO:0000259" key="2">
    <source>
        <dbReference type="PROSITE" id="PS50846"/>
    </source>
</evidence>
<keyword evidence="1" id="KW-0479">Metal-binding</keyword>
<evidence type="ECO:0000313" key="4">
    <source>
        <dbReference type="Proteomes" id="UP000298860"/>
    </source>
</evidence>
<dbReference type="AlphaFoldDB" id="A0A4D4JFG9"/>
<dbReference type="InterPro" id="IPR017969">
    <property type="entry name" value="Heavy-metal-associated_CS"/>
</dbReference>